<evidence type="ECO:0000313" key="2">
    <source>
        <dbReference type="Proteomes" id="UP000054826"/>
    </source>
</evidence>
<comment type="caution">
    <text evidence="1">The sequence shown here is derived from an EMBL/GenBank/DDBJ whole genome shotgun (WGS) entry which is preliminary data.</text>
</comment>
<gene>
    <name evidence="1" type="ORF">T4C_7039</name>
</gene>
<reference evidence="1 2" key="1">
    <citation type="submission" date="2015-01" db="EMBL/GenBank/DDBJ databases">
        <title>Evolution of Trichinella species and genotypes.</title>
        <authorList>
            <person name="Korhonen P.K."/>
            <person name="Edoardo P."/>
            <person name="Giuseppe L.R."/>
            <person name="Gasser R.B."/>
        </authorList>
    </citation>
    <scope>NUCLEOTIDE SEQUENCE [LARGE SCALE GENOMIC DNA]</scope>
    <source>
        <strain evidence="1">ISS176</strain>
    </source>
</reference>
<name>A0A0V1GJX0_TRIPS</name>
<organism evidence="1 2">
    <name type="scientific">Trichinella pseudospiralis</name>
    <name type="common">Parasitic roundworm</name>
    <dbReference type="NCBI Taxonomy" id="6337"/>
    <lineage>
        <taxon>Eukaryota</taxon>
        <taxon>Metazoa</taxon>
        <taxon>Ecdysozoa</taxon>
        <taxon>Nematoda</taxon>
        <taxon>Enoplea</taxon>
        <taxon>Dorylaimia</taxon>
        <taxon>Trichinellida</taxon>
        <taxon>Trichinellidae</taxon>
        <taxon>Trichinella</taxon>
    </lineage>
</organism>
<dbReference type="EMBL" id="JYDV01001946">
    <property type="protein sequence ID" value="KRY98504.1"/>
    <property type="molecule type" value="Genomic_DNA"/>
</dbReference>
<dbReference type="Proteomes" id="UP000054826">
    <property type="component" value="Unassembled WGS sequence"/>
</dbReference>
<protein>
    <submittedName>
        <fullName evidence="1">Uncharacterized protein</fullName>
    </submittedName>
</protein>
<evidence type="ECO:0000313" key="1">
    <source>
        <dbReference type="EMBL" id="KRY98504.1"/>
    </source>
</evidence>
<proteinExistence type="predicted"/>
<sequence>MVTQEASQFLQDFSRYIKLGGLRIHSLDLKFCSESIDIYFFHF</sequence>
<dbReference type="AlphaFoldDB" id="A0A0V1GJX0"/>
<accession>A0A0V1GJX0</accession>